<keyword evidence="4" id="KW-1000">Mitochondrion outer membrane</keyword>
<evidence type="ECO:0000256" key="11">
    <source>
        <dbReference type="SAM" id="Phobius"/>
    </source>
</evidence>
<feature type="transmembrane region" description="Helical" evidence="11">
    <location>
        <begin position="18"/>
        <end position="37"/>
    </location>
</feature>
<dbReference type="Pfam" id="PF00515">
    <property type="entry name" value="TPR_1"/>
    <property type="match status" value="1"/>
</dbReference>
<evidence type="ECO:0000256" key="1">
    <source>
        <dbReference type="ARBA" id="ARBA00004572"/>
    </source>
</evidence>
<dbReference type="PROSITE" id="PS50293">
    <property type="entry name" value="TPR_REGION"/>
    <property type="match status" value="2"/>
</dbReference>
<dbReference type="GO" id="GO:0005741">
    <property type="term" value="C:mitochondrial outer membrane"/>
    <property type="evidence" value="ECO:0007669"/>
    <property type="project" value="UniProtKB-SubCell"/>
</dbReference>
<dbReference type="InterPro" id="IPR019734">
    <property type="entry name" value="TPR_rpt"/>
</dbReference>
<dbReference type="GO" id="GO:0030943">
    <property type="term" value="F:mitochondrion targeting sequence binding"/>
    <property type="evidence" value="ECO:0007669"/>
    <property type="project" value="TreeGrafter"/>
</dbReference>
<evidence type="ECO:0008006" key="13">
    <source>
        <dbReference type="Google" id="ProtNLM"/>
    </source>
</evidence>
<dbReference type="AlphaFoldDB" id="A0A7R9IAX4"/>
<sequence>MAAAGGSVGVSGSSWPKWSVAVVVGVPVAVGVGYWYWKHRSPLPGQGDKAEILTEKPKLSSLASANQEISLDTGGVDSNSAMKEEVVQRLYEKVKEDCSRALELNPRYVKALQRRAKACEVTKDLQQSLEDVTSACILEGFQNQTTLLTADRVLKGLGRKHAKEAMAKRTPIMPSKHFIKTYFSSFVEDPITKNLADEKESESAEADVRGVARAKQAFALQNYDDIIPACTEELKFDNSSHKDEALVLRATFHLLLGDHASAFKDFEKVIDNENTNIKLRVNALIKRASLHMQLEDPEKSLQDFDRAANMDDNNSDVYHHRGQVLLLMEKVDEAISDFNKAVSINPNFPIAYVQKCYTDYRHAFTTRDMEKMQEVMRAFQSAIERFPKCSECYTLFAQVLSDQQEYEKADKYFKKAIEVDPENATVFVHRGLLHLQWNGDVPKAIELISQALELDKKCEFGYETLGTIEVQRGNLRRAVELFDKAIPLSKTELEMSHLFSLRDAAVAQATVADRMGIPLANIGLP</sequence>
<dbReference type="PANTHER" id="PTHR46208">
    <property type="entry name" value="MITOCHONDRIAL IMPORT RECEPTOR SUBUNIT TOM70"/>
    <property type="match status" value="1"/>
</dbReference>
<evidence type="ECO:0000256" key="10">
    <source>
        <dbReference type="PROSITE-ProRule" id="PRU00339"/>
    </source>
</evidence>
<gene>
    <name evidence="12" type="ORF">TTEB3V08_LOCUS2513</name>
</gene>
<dbReference type="Gene3D" id="1.25.40.10">
    <property type="entry name" value="Tetratricopeptide repeat domain"/>
    <property type="match status" value="2"/>
</dbReference>
<reference evidence="12" key="1">
    <citation type="submission" date="2020-11" db="EMBL/GenBank/DDBJ databases">
        <authorList>
            <person name="Tran Van P."/>
        </authorList>
    </citation>
    <scope>NUCLEOTIDE SEQUENCE</scope>
</reference>
<keyword evidence="3" id="KW-0677">Repeat</keyword>
<comment type="similarity">
    <text evidence="9">Belongs to the Tom70 family.</text>
</comment>
<evidence type="ECO:0000256" key="3">
    <source>
        <dbReference type="ARBA" id="ARBA00022737"/>
    </source>
</evidence>
<keyword evidence="8 11" id="KW-0472">Membrane</keyword>
<keyword evidence="2 11" id="KW-0812">Transmembrane</keyword>
<dbReference type="InterPro" id="IPR011990">
    <property type="entry name" value="TPR-like_helical_dom_sf"/>
</dbReference>
<dbReference type="PANTHER" id="PTHR46208:SF1">
    <property type="entry name" value="MITOCHONDRIAL IMPORT RECEPTOR SUBUNIT TOM70"/>
    <property type="match status" value="1"/>
</dbReference>
<dbReference type="GO" id="GO:0008320">
    <property type="term" value="F:protein transmembrane transporter activity"/>
    <property type="evidence" value="ECO:0007669"/>
    <property type="project" value="TreeGrafter"/>
</dbReference>
<dbReference type="SMART" id="SM00028">
    <property type="entry name" value="TPR"/>
    <property type="match status" value="7"/>
</dbReference>
<dbReference type="SUPFAM" id="SSF48452">
    <property type="entry name" value="TPR-like"/>
    <property type="match status" value="2"/>
</dbReference>
<name>A0A7R9IAX4_9NEOP</name>
<evidence type="ECO:0000256" key="9">
    <source>
        <dbReference type="ARBA" id="ARBA00038030"/>
    </source>
</evidence>
<evidence type="ECO:0000256" key="6">
    <source>
        <dbReference type="ARBA" id="ARBA00022989"/>
    </source>
</evidence>
<keyword evidence="5 10" id="KW-0802">TPR repeat</keyword>
<protein>
    <recommendedName>
        <fullName evidence="13">Mitochondrial import receptor subunit TOM70</fullName>
    </recommendedName>
</protein>
<feature type="repeat" description="TPR" evidence="10">
    <location>
        <begin position="315"/>
        <end position="348"/>
    </location>
</feature>
<evidence type="ECO:0000256" key="2">
    <source>
        <dbReference type="ARBA" id="ARBA00022692"/>
    </source>
</evidence>
<organism evidence="12">
    <name type="scientific">Timema tahoe</name>
    <dbReference type="NCBI Taxonomy" id="61484"/>
    <lineage>
        <taxon>Eukaryota</taxon>
        <taxon>Metazoa</taxon>
        <taxon>Ecdysozoa</taxon>
        <taxon>Arthropoda</taxon>
        <taxon>Hexapoda</taxon>
        <taxon>Insecta</taxon>
        <taxon>Pterygota</taxon>
        <taxon>Neoptera</taxon>
        <taxon>Polyneoptera</taxon>
        <taxon>Phasmatodea</taxon>
        <taxon>Timematodea</taxon>
        <taxon>Timematoidea</taxon>
        <taxon>Timematidae</taxon>
        <taxon>Timema</taxon>
    </lineage>
</organism>
<accession>A0A7R9IAX4</accession>
<evidence type="ECO:0000256" key="5">
    <source>
        <dbReference type="ARBA" id="ARBA00022803"/>
    </source>
</evidence>
<keyword evidence="7" id="KW-0496">Mitochondrion</keyword>
<feature type="repeat" description="TPR" evidence="10">
    <location>
        <begin position="281"/>
        <end position="314"/>
    </location>
</feature>
<dbReference type="GO" id="GO:0045039">
    <property type="term" value="P:protein insertion into mitochondrial inner membrane"/>
    <property type="evidence" value="ECO:0007669"/>
    <property type="project" value="TreeGrafter"/>
</dbReference>
<dbReference type="GO" id="GO:0030150">
    <property type="term" value="P:protein import into mitochondrial matrix"/>
    <property type="evidence" value="ECO:0007669"/>
    <property type="project" value="TreeGrafter"/>
</dbReference>
<proteinExistence type="inferred from homology"/>
<evidence type="ECO:0000313" key="12">
    <source>
        <dbReference type="EMBL" id="CAD7454408.1"/>
    </source>
</evidence>
<evidence type="ECO:0000256" key="4">
    <source>
        <dbReference type="ARBA" id="ARBA00022787"/>
    </source>
</evidence>
<feature type="repeat" description="TPR" evidence="10">
    <location>
        <begin position="459"/>
        <end position="492"/>
    </location>
</feature>
<feature type="repeat" description="TPR" evidence="10">
    <location>
        <begin position="390"/>
        <end position="423"/>
    </location>
</feature>
<comment type="subcellular location">
    <subcellularLocation>
        <location evidence="1">Mitochondrion outer membrane</location>
        <topology evidence="1">Single-pass membrane protein</topology>
    </subcellularLocation>
</comment>
<dbReference type="PROSITE" id="PS50005">
    <property type="entry name" value="TPR"/>
    <property type="match status" value="4"/>
</dbReference>
<dbReference type="Pfam" id="PF13181">
    <property type="entry name" value="TPR_8"/>
    <property type="match status" value="1"/>
</dbReference>
<keyword evidence="6 11" id="KW-1133">Transmembrane helix</keyword>
<dbReference type="EMBL" id="OE000592">
    <property type="protein sequence ID" value="CAD7454408.1"/>
    <property type="molecule type" value="Genomic_DNA"/>
</dbReference>
<evidence type="ECO:0000256" key="8">
    <source>
        <dbReference type="ARBA" id="ARBA00023136"/>
    </source>
</evidence>
<evidence type="ECO:0000256" key="7">
    <source>
        <dbReference type="ARBA" id="ARBA00023128"/>
    </source>
</evidence>